<name>A0A8A1LWI6_AJEC8</name>
<evidence type="ECO:0000256" key="1">
    <source>
        <dbReference type="SAM" id="SignalP"/>
    </source>
</evidence>
<accession>A0A8A1LWI6</accession>
<sequence>MKERALSSLLLTLRAIPISVLLKHHPWLPLCVVDGRVGVLRRRAERAATQVHQEAKAAVVVSRKPPGCVFRKVRLRPCVALSRPRLR</sequence>
<feature type="signal peptide" evidence="1">
    <location>
        <begin position="1"/>
        <end position="22"/>
    </location>
</feature>
<dbReference type="Proteomes" id="UP000663419">
    <property type="component" value="Chromosome 6"/>
</dbReference>
<evidence type="ECO:0000313" key="3">
    <source>
        <dbReference type="Proteomes" id="UP000663419"/>
    </source>
</evidence>
<organism evidence="2 3">
    <name type="scientific">Ajellomyces capsulatus (strain H88)</name>
    <name type="common">Darling's disease fungus</name>
    <name type="synonym">Histoplasma capsulatum</name>
    <dbReference type="NCBI Taxonomy" id="544711"/>
    <lineage>
        <taxon>Eukaryota</taxon>
        <taxon>Fungi</taxon>
        <taxon>Dikarya</taxon>
        <taxon>Ascomycota</taxon>
        <taxon>Pezizomycotina</taxon>
        <taxon>Eurotiomycetes</taxon>
        <taxon>Eurotiomycetidae</taxon>
        <taxon>Onygenales</taxon>
        <taxon>Ajellomycetaceae</taxon>
        <taxon>Histoplasma</taxon>
    </lineage>
</organism>
<proteinExistence type="predicted"/>
<evidence type="ECO:0008006" key="4">
    <source>
        <dbReference type="Google" id="ProtNLM"/>
    </source>
</evidence>
<keyword evidence="1" id="KW-0732">Signal</keyword>
<evidence type="ECO:0000313" key="2">
    <source>
        <dbReference type="EMBL" id="QSS57590.1"/>
    </source>
</evidence>
<feature type="chain" id="PRO_5034071789" description="Secreted protein" evidence="1">
    <location>
        <begin position="23"/>
        <end position="87"/>
    </location>
</feature>
<protein>
    <recommendedName>
        <fullName evidence="4">Secreted protein</fullName>
    </recommendedName>
</protein>
<dbReference type="EMBL" id="CP069107">
    <property type="protein sequence ID" value="QSS57590.1"/>
    <property type="molecule type" value="Genomic_DNA"/>
</dbReference>
<dbReference type="VEuPathDB" id="FungiDB:I7I53_11820"/>
<dbReference type="AlphaFoldDB" id="A0A8A1LWI6"/>
<gene>
    <name evidence="2" type="ORF">I7I53_11820</name>
</gene>
<reference evidence="2" key="1">
    <citation type="submission" date="2021-01" db="EMBL/GenBank/DDBJ databases">
        <title>Chromosome-level genome assembly of a human fungal pathogen reveals clustering of transcriptionally co-regulated genes.</title>
        <authorList>
            <person name="Voorhies M."/>
            <person name="Cohen S."/>
            <person name="Shea T.P."/>
            <person name="Petrus S."/>
            <person name="Munoz J.F."/>
            <person name="Poplawski S."/>
            <person name="Goldman W.E."/>
            <person name="Michael T."/>
            <person name="Cuomo C.A."/>
            <person name="Sil A."/>
            <person name="Beyhan S."/>
        </authorList>
    </citation>
    <scope>NUCLEOTIDE SEQUENCE</scope>
    <source>
        <strain evidence="2">H88</strain>
    </source>
</reference>